<dbReference type="SUPFAM" id="SSF89392">
    <property type="entry name" value="Prokaryotic lipoproteins and lipoprotein localization factors"/>
    <property type="match status" value="1"/>
</dbReference>
<keyword evidence="2" id="KW-0449">Lipoprotein</keyword>
<dbReference type="CDD" id="cd16325">
    <property type="entry name" value="LolA"/>
    <property type="match status" value="1"/>
</dbReference>
<dbReference type="Proteomes" id="UP000628984">
    <property type="component" value="Unassembled WGS sequence"/>
</dbReference>
<dbReference type="EMBL" id="BMYQ01000012">
    <property type="protein sequence ID" value="GGW40488.1"/>
    <property type="molecule type" value="Genomic_DNA"/>
</dbReference>
<evidence type="ECO:0000313" key="2">
    <source>
        <dbReference type="EMBL" id="GGW40488.1"/>
    </source>
</evidence>
<dbReference type="Gene3D" id="2.50.20.10">
    <property type="entry name" value="Lipoprotein localisation LolA/LolB/LppX"/>
    <property type="match status" value="1"/>
</dbReference>
<reference evidence="2" key="1">
    <citation type="journal article" date="2014" name="Int. J. Syst. Evol. Microbiol.">
        <title>Complete genome sequence of Corynebacterium casei LMG S-19264T (=DSM 44701T), isolated from a smear-ripened cheese.</title>
        <authorList>
            <consortium name="US DOE Joint Genome Institute (JGI-PGF)"/>
            <person name="Walter F."/>
            <person name="Albersmeier A."/>
            <person name="Kalinowski J."/>
            <person name="Ruckert C."/>
        </authorList>
    </citation>
    <scope>NUCLEOTIDE SEQUENCE</scope>
    <source>
        <strain evidence="2">KCTC 23714</strain>
    </source>
</reference>
<keyword evidence="1" id="KW-0732">Signal</keyword>
<accession>A0A918IZG5</accession>
<evidence type="ECO:0000313" key="3">
    <source>
        <dbReference type="Proteomes" id="UP000628984"/>
    </source>
</evidence>
<keyword evidence="3" id="KW-1185">Reference proteome</keyword>
<reference evidence="2" key="2">
    <citation type="submission" date="2020-09" db="EMBL/GenBank/DDBJ databases">
        <authorList>
            <person name="Sun Q."/>
            <person name="Kim S."/>
        </authorList>
    </citation>
    <scope>NUCLEOTIDE SEQUENCE</scope>
    <source>
        <strain evidence="2">KCTC 23714</strain>
    </source>
</reference>
<gene>
    <name evidence="2" type="ORF">GCM10011452_31100</name>
</gene>
<name>A0A918IZG5_9RHOB</name>
<dbReference type="InterPro" id="IPR004564">
    <property type="entry name" value="OM_lipoprot_carrier_LolA-like"/>
</dbReference>
<protein>
    <submittedName>
        <fullName evidence="2">Outer-membrane lipoprotein carrier protein</fullName>
    </submittedName>
</protein>
<sequence length="221" mass="24045">MAAAHSFARGDAGGSASSYILCMNRRTALAAPFVLLALALPAQAEKLSLATLSDYLNSLTTAESRFTQFNADGSRAEGQIFIKRPGRVRFEYAPPDRNLVLAAGGQVAIFDGKSNQPPEQYPLKRTPLNLILGDKVNLGRSKMVVGHTEAGGATRVLAQDPEHPEYGTIELVFTDSPVALREWIITDDAGNQTRVTLDDLVRGKDYPPSLFNVTMEVDRRK</sequence>
<dbReference type="Pfam" id="PF03548">
    <property type="entry name" value="LolA"/>
    <property type="match status" value="1"/>
</dbReference>
<dbReference type="InterPro" id="IPR029046">
    <property type="entry name" value="LolA/LolB/LppX"/>
</dbReference>
<organism evidence="2 3">
    <name type="scientific">Gemmobacter lanyuensis</name>
    <dbReference type="NCBI Taxonomy" id="1054497"/>
    <lineage>
        <taxon>Bacteria</taxon>
        <taxon>Pseudomonadati</taxon>
        <taxon>Pseudomonadota</taxon>
        <taxon>Alphaproteobacteria</taxon>
        <taxon>Rhodobacterales</taxon>
        <taxon>Paracoccaceae</taxon>
        <taxon>Gemmobacter</taxon>
    </lineage>
</organism>
<dbReference type="PANTHER" id="PTHR35869">
    <property type="entry name" value="OUTER-MEMBRANE LIPOPROTEIN CARRIER PROTEIN"/>
    <property type="match status" value="1"/>
</dbReference>
<dbReference type="AlphaFoldDB" id="A0A918IZG5"/>
<comment type="caution">
    <text evidence="2">The sequence shown here is derived from an EMBL/GenBank/DDBJ whole genome shotgun (WGS) entry which is preliminary data.</text>
</comment>
<evidence type="ECO:0000256" key="1">
    <source>
        <dbReference type="ARBA" id="ARBA00022729"/>
    </source>
</evidence>
<dbReference type="PANTHER" id="PTHR35869:SF1">
    <property type="entry name" value="OUTER-MEMBRANE LIPOPROTEIN CARRIER PROTEIN"/>
    <property type="match status" value="1"/>
</dbReference>
<proteinExistence type="predicted"/>